<organism evidence="1">
    <name type="scientific">Strombidium inclinatum</name>
    <dbReference type="NCBI Taxonomy" id="197538"/>
    <lineage>
        <taxon>Eukaryota</taxon>
        <taxon>Sar</taxon>
        <taxon>Alveolata</taxon>
        <taxon>Ciliophora</taxon>
        <taxon>Intramacronucleata</taxon>
        <taxon>Spirotrichea</taxon>
        <taxon>Oligotrichia</taxon>
        <taxon>Strombidiidae</taxon>
        <taxon>Strombidium</taxon>
    </lineage>
</organism>
<evidence type="ECO:0000313" key="1">
    <source>
        <dbReference type="EMBL" id="CAE0331987.1"/>
    </source>
</evidence>
<name>A0A7S3ISX8_9SPIT</name>
<protein>
    <submittedName>
        <fullName evidence="1">Uncharacterized protein</fullName>
    </submittedName>
</protein>
<dbReference type="AlphaFoldDB" id="A0A7S3ISX8"/>
<gene>
    <name evidence="1" type="ORF">SINC0208_LOCUS12623</name>
</gene>
<accession>A0A7S3ISX8</accession>
<proteinExistence type="predicted"/>
<reference evidence="1" key="1">
    <citation type="submission" date="2021-01" db="EMBL/GenBank/DDBJ databases">
        <authorList>
            <person name="Corre E."/>
            <person name="Pelletier E."/>
            <person name="Niang G."/>
            <person name="Scheremetjew M."/>
            <person name="Finn R."/>
            <person name="Kale V."/>
            <person name="Holt S."/>
            <person name="Cochrane G."/>
            <person name="Meng A."/>
            <person name="Brown T."/>
            <person name="Cohen L."/>
        </authorList>
    </citation>
    <scope>NUCLEOTIDE SEQUENCE</scope>
    <source>
        <strain evidence="1">S3</strain>
    </source>
</reference>
<sequence length="136" mass="15941">MRDFLFDFDFFLEEVVFHFLNMGNLSVERLEFPLYGRLLVRLVLEPDHHGVDLSLHAVVLECYYYQDAKQNESDNDPWLVQEFLYRSSCFLQDCRPSSILLFVPDMLDDPWVLLRLLWSPTALTLCAELHVVAAAI</sequence>
<dbReference type="EMBL" id="HBIH01031640">
    <property type="protein sequence ID" value="CAE0331987.1"/>
    <property type="molecule type" value="Transcribed_RNA"/>
</dbReference>